<gene>
    <name evidence="1" type="ORF">H8E41_05965</name>
</gene>
<organism evidence="1 2">
    <name type="scientific">Candidatus Desulfobia pelagia</name>
    <dbReference type="NCBI Taxonomy" id="2841692"/>
    <lineage>
        <taxon>Bacteria</taxon>
        <taxon>Pseudomonadati</taxon>
        <taxon>Thermodesulfobacteriota</taxon>
        <taxon>Desulfobulbia</taxon>
        <taxon>Desulfobulbales</taxon>
        <taxon>Desulfobulbaceae</taxon>
        <taxon>Candidatus Desulfobia</taxon>
    </lineage>
</organism>
<protein>
    <submittedName>
        <fullName evidence="1">Uncharacterized protein</fullName>
    </submittedName>
</protein>
<evidence type="ECO:0000313" key="1">
    <source>
        <dbReference type="EMBL" id="MBC8317432.1"/>
    </source>
</evidence>
<dbReference type="AlphaFoldDB" id="A0A8J6NDK5"/>
<dbReference type="EMBL" id="JACNJZ010000089">
    <property type="protein sequence ID" value="MBC8317432.1"/>
    <property type="molecule type" value="Genomic_DNA"/>
</dbReference>
<proteinExistence type="predicted"/>
<reference evidence="1 2" key="1">
    <citation type="submission" date="2020-08" db="EMBL/GenBank/DDBJ databases">
        <title>Bridging the membrane lipid divide: bacteria of the FCB group superphylum have the potential to synthesize archaeal ether lipids.</title>
        <authorList>
            <person name="Villanueva L."/>
            <person name="Von Meijenfeldt F.A.B."/>
            <person name="Westbye A.B."/>
            <person name="Yadav S."/>
            <person name="Hopmans E.C."/>
            <person name="Dutilh B.E."/>
            <person name="Sinninghe Damste J.S."/>
        </authorList>
    </citation>
    <scope>NUCLEOTIDE SEQUENCE [LARGE SCALE GENOMIC DNA]</scope>
    <source>
        <strain evidence="1">NIOZ-UU47</strain>
    </source>
</reference>
<dbReference type="Proteomes" id="UP000614424">
    <property type="component" value="Unassembled WGS sequence"/>
</dbReference>
<sequence>MKTTDYSDPISYLEKENSPTRALLINTAYKEFLQKLGLDSFDSIWSIKNGELIKRKKERSVYKVQFSLKGCKNTKNTQSDEKDIVFYIKKHRQRISFLSRFLSFFSSNQAPAEGLTEFHHYCNFRKHGLGTAIPVAAGMKWSSFFHVDSFLITRD</sequence>
<comment type="caution">
    <text evidence="1">The sequence shown here is derived from an EMBL/GenBank/DDBJ whole genome shotgun (WGS) entry which is preliminary data.</text>
</comment>
<accession>A0A8J6NDK5</accession>
<evidence type="ECO:0000313" key="2">
    <source>
        <dbReference type="Proteomes" id="UP000614424"/>
    </source>
</evidence>
<name>A0A8J6NDK5_9BACT</name>
<feature type="non-terminal residue" evidence="1">
    <location>
        <position position="155"/>
    </location>
</feature>